<dbReference type="GO" id="GO:1900376">
    <property type="term" value="P:regulation of secondary metabolite biosynthetic process"/>
    <property type="evidence" value="ECO:0007669"/>
    <property type="project" value="TreeGrafter"/>
</dbReference>
<dbReference type="GO" id="GO:0008270">
    <property type="term" value="F:zinc ion binding"/>
    <property type="evidence" value="ECO:0007669"/>
    <property type="project" value="TreeGrafter"/>
</dbReference>
<sequence>MSHIKSILKKHNLRLTKQRISLGELIFSQGNWHFTAEILKNKAQLKNLNVSQATVYNVLNDFYDCGLIVKVSHDDERLWFDTNTNHHYHIFNERDGTLTDLEPEKVTFSLPRSLKKEKIKKIDILFKI</sequence>
<dbReference type="GO" id="GO:0003700">
    <property type="term" value="F:DNA-binding transcription factor activity"/>
    <property type="evidence" value="ECO:0007669"/>
    <property type="project" value="InterPro"/>
</dbReference>
<dbReference type="EMBL" id="UINC01009217">
    <property type="protein sequence ID" value="SVA41358.1"/>
    <property type="molecule type" value="Genomic_DNA"/>
</dbReference>
<dbReference type="PANTHER" id="PTHR33202:SF7">
    <property type="entry name" value="FERRIC UPTAKE REGULATION PROTEIN"/>
    <property type="match status" value="1"/>
</dbReference>
<dbReference type="Pfam" id="PF01475">
    <property type="entry name" value="FUR"/>
    <property type="match status" value="1"/>
</dbReference>
<proteinExistence type="predicted"/>
<dbReference type="GO" id="GO:0045892">
    <property type="term" value="P:negative regulation of DNA-templated transcription"/>
    <property type="evidence" value="ECO:0007669"/>
    <property type="project" value="TreeGrafter"/>
</dbReference>
<dbReference type="PANTHER" id="PTHR33202">
    <property type="entry name" value="ZINC UPTAKE REGULATION PROTEIN"/>
    <property type="match status" value="1"/>
</dbReference>
<organism evidence="1">
    <name type="scientific">marine metagenome</name>
    <dbReference type="NCBI Taxonomy" id="408172"/>
    <lineage>
        <taxon>unclassified sequences</taxon>
        <taxon>metagenomes</taxon>
        <taxon>ecological metagenomes</taxon>
    </lineage>
</organism>
<dbReference type="GO" id="GO:0000976">
    <property type="term" value="F:transcription cis-regulatory region binding"/>
    <property type="evidence" value="ECO:0007669"/>
    <property type="project" value="TreeGrafter"/>
</dbReference>
<evidence type="ECO:0000313" key="1">
    <source>
        <dbReference type="EMBL" id="SVA41358.1"/>
    </source>
</evidence>
<dbReference type="AlphaFoldDB" id="A0A381VNP3"/>
<dbReference type="InterPro" id="IPR036390">
    <property type="entry name" value="WH_DNA-bd_sf"/>
</dbReference>
<gene>
    <name evidence="1" type="ORF">METZ01_LOCUS94212</name>
</gene>
<name>A0A381VNP3_9ZZZZ</name>
<protein>
    <recommendedName>
        <fullName evidence="2">Ferric uptake regulation protein</fullName>
    </recommendedName>
</protein>
<accession>A0A381VNP3</accession>
<dbReference type="InterPro" id="IPR002481">
    <property type="entry name" value="FUR"/>
</dbReference>
<reference evidence="1" key="1">
    <citation type="submission" date="2018-05" db="EMBL/GenBank/DDBJ databases">
        <authorList>
            <person name="Lanie J.A."/>
            <person name="Ng W.-L."/>
            <person name="Kazmierczak K.M."/>
            <person name="Andrzejewski T.M."/>
            <person name="Davidsen T.M."/>
            <person name="Wayne K.J."/>
            <person name="Tettelin H."/>
            <person name="Glass J.I."/>
            <person name="Rusch D."/>
            <person name="Podicherti R."/>
            <person name="Tsui H.-C.T."/>
            <person name="Winkler M.E."/>
        </authorList>
    </citation>
    <scope>NUCLEOTIDE SEQUENCE</scope>
</reference>
<dbReference type="Gene3D" id="1.10.10.10">
    <property type="entry name" value="Winged helix-like DNA-binding domain superfamily/Winged helix DNA-binding domain"/>
    <property type="match status" value="1"/>
</dbReference>
<dbReference type="SUPFAM" id="SSF46785">
    <property type="entry name" value="Winged helix' DNA-binding domain"/>
    <property type="match status" value="1"/>
</dbReference>
<evidence type="ECO:0008006" key="2">
    <source>
        <dbReference type="Google" id="ProtNLM"/>
    </source>
</evidence>
<dbReference type="InterPro" id="IPR036388">
    <property type="entry name" value="WH-like_DNA-bd_sf"/>
</dbReference>